<reference evidence="4 5" key="1">
    <citation type="journal article" date="2023" name="Hortic Res">
        <title>Pangenome of water caltrop reveals structural variations and asymmetric subgenome divergence after allopolyploidization.</title>
        <authorList>
            <person name="Zhang X."/>
            <person name="Chen Y."/>
            <person name="Wang L."/>
            <person name="Yuan Y."/>
            <person name="Fang M."/>
            <person name="Shi L."/>
            <person name="Lu R."/>
            <person name="Comes H.P."/>
            <person name="Ma Y."/>
            <person name="Chen Y."/>
            <person name="Huang G."/>
            <person name="Zhou Y."/>
            <person name="Zheng Z."/>
            <person name="Qiu Y."/>
        </authorList>
    </citation>
    <scope>NUCLEOTIDE SEQUENCE [LARGE SCALE GENOMIC DNA]</scope>
    <source>
        <tissue evidence="4">Roots</tissue>
    </source>
</reference>
<dbReference type="InterPro" id="IPR011990">
    <property type="entry name" value="TPR-like_helical_dom_sf"/>
</dbReference>
<dbReference type="PROSITE" id="PS51375">
    <property type="entry name" value="PPR"/>
    <property type="match status" value="6"/>
</dbReference>
<name>A0AAN7LAT7_9MYRT</name>
<feature type="repeat" description="PPR" evidence="3">
    <location>
        <begin position="844"/>
        <end position="878"/>
    </location>
</feature>
<dbReference type="PANTHER" id="PTHR47447:SF28">
    <property type="entry name" value="PENTACOTRIPEPTIDE-REPEAT REGION OF PRORP DOMAIN-CONTAINING PROTEIN"/>
    <property type="match status" value="1"/>
</dbReference>
<dbReference type="NCBIfam" id="TIGR00756">
    <property type="entry name" value="PPR"/>
    <property type="match status" value="4"/>
</dbReference>
<feature type="repeat" description="PPR" evidence="3">
    <location>
        <begin position="285"/>
        <end position="319"/>
    </location>
</feature>
<comment type="caution">
    <text evidence="4">The sequence shown here is derived from an EMBL/GenBank/DDBJ whole genome shotgun (WGS) entry which is preliminary data.</text>
</comment>
<evidence type="ECO:0000256" key="3">
    <source>
        <dbReference type="PROSITE-ProRule" id="PRU00708"/>
    </source>
</evidence>
<dbReference type="PANTHER" id="PTHR47447">
    <property type="entry name" value="OS03G0856100 PROTEIN"/>
    <property type="match status" value="1"/>
</dbReference>
<protein>
    <recommendedName>
        <fullName evidence="6">Pentatricopeptide repeat-containing protein</fullName>
    </recommendedName>
</protein>
<dbReference type="Pfam" id="PF13812">
    <property type="entry name" value="PPR_3"/>
    <property type="match status" value="1"/>
</dbReference>
<sequence length="886" mass="101654">MLAIRHVNGVRCTIHRSVVVGFGLSTSLSSAFAASPFSSLEPAAPSTSVLSSGTLHAAGFPTSEVVATFREWFQWGNIGLFSRIFEILSADNGPDHSSSDHALSLLNLPLSESFVLDVLLDGRRRPSGVLLCLKFFDWAGRQPRFYHTRATFHAMFKILSMAKRESQMMDFLEDIGRNAYKLRFRDTLVMGYALAGKSDVALHLFGKMRFNGLELDSYTYRVLLNALVEDNCFDAVKALEKQVLSRTHDNVFIHSVMVKYLCKRNQLDHAMEYVNGLLKEGKEFDAHLLGTLVPALCEHGKFEQAQSLIEQFRELGVVQMDEIYGIWLRELVRAGKLDRAFEFLQSKKQTEGYIPDVFRFNMLIYKFLRKNRVWDVFDLLVEMKENKIPPDWQTVNVTLCFFCKIGMVEVALELYNSCSEFIFSPSCMFYNYLINALCGTNGTAEAYQVWKSSIDSGYFPGKKSFSILTDALYRENKLNEMMELILAALERDFVPSSSTYDRFVLALCKTSRIEEGYELHRKVSEIPRFSHQSGSFIHLIRALIRSSRGDMAADLLIDMQKKGHLVQRSLYKSVIQCLTDMDNPMARILSLLERQLSYSGPKIWFFNFFINGVGNSKNSELAREIYERMKRNGINPNITSDILVLKSYLKSGRISDALNFYGDIKQRRVIKRRLYSALIVGLCEAKSADYALKFFKEMRTKGLIPSIECYEYLILLLCSCRYFENAVKIVDDFMKTRCNITSFIGNTLLWHSLQTPNLYEAWICSREEMDGSSDVNIGRLLAASSGRTRMVVEHVEDVEQVIRQCFPPDIFTYNLLLRILGGAGEVSQAIYIFDWICKKGLEPNRWTYDIIIHSLLKHGRREEARQWYEEMHTRGFSLTSRTRSLL</sequence>
<feature type="repeat" description="PPR" evidence="3">
    <location>
        <begin position="602"/>
        <end position="636"/>
    </location>
</feature>
<comment type="similarity">
    <text evidence="1">Belongs to the PPR family. P subfamily.</text>
</comment>
<evidence type="ECO:0008006" key="6">
    <source>
        <dbReference type="Google" id="ProtNLM"/>
    </source>
</evidence>
<organism evidence="4 5">
    <name type="scientific">Trapa incisa</name>
    <dbReference type="NCBI Taxonomy" id="236973"/>
    <lineage>
        <taxon>Eukaryota</taxon>
        <taxon>Viridiplantae</taxon>
        <taxon>Streptophyta</taxon>
        <taxon>Embryophyta</taxon>
        <taxon>Tracheophyta</taxon>
        <taxon>Spermatophyta</taxon>
        <taxon>Magnoliopsida</taxon>
        <taxon>eudicotyledons</taxon>
        <taxon>Gunneridae</taxon>
        <taxon>Pentapetalae</taxon>
        <taxon>rosids</taxon>
        <taxon>malvids</taxon>
        <taxon>Myrtales</taxon>
        <taxon>Lythraceae</taxon>
        <taxon>Trapa</taxon>
    </lineage>
</organism>
<evidence type="ECO:0000313" key="5">
    <source>
        <dbReference type="Proteomes" id="UP001345219"/>
    </source>
</evidence>
<accession>A0AAN7LAT7</accession>
<evidence type="ECO:0000256" key="2">
    <source>
        <dbReference type="ARBA" id="ARBA00022737"/>
    </source>
</evidence>
<dbReference type="Pfam" id="PF01535">
    <property type="entry name" value="PPR"/>
    <property type="match status" value="2"/>
</dbReference>
<feature type="repeat" description="PPR" evidence="3">
    <location>
        <begin position="809"/>
        <end position="843"/>
    </location>
</feature>
<keyword evidence="5" id="KW-1185">Reference proteome</keyword>
<dbReference type="AlphaFoldDB" id="A0AAN7LAT7"/>
<dbReference type="EMBL" id="JAXIOK010000002">
    <property type="protein sequence ID" value="KAK4778255.1"/>
    <property type="molecule type" value="Genomic_DNA"/>
</dbReference>
<feature type="repeat" description="PPR" evidence="3">
    <location>
        <begin position="671"/>
        <end position="705"/>
    </location>
</feature>
<evidence type="ECO:0000256" key="1">
    <source>
        <dbReference type="ARBA" id="ARBA00007626"/>
    </source>
</evidence>
<gene>
    <name evidence="4" type="ORF">SAY87_018442</name>
</gene>
<keyword evidence="2" id="KW-0677">Repeat</keyword>
<dbReference type="Pfam" id="PF13041">
    <property type="entry name" value="PPR_2"/>
    <property type="match status" value="3"/>
</dbReference>
<dbReference type="Proteomes" id="UP001345219">
    <property type="component" value="Chromosome 14"/>
</dbReference>
<dbReference type="Gene3D" id="1.25.40.10">
    <property type="entry name" value="Tetratricopeptide repeat domain"/>
    <property type="match status" value="8"/>
</dbReference>
<dbReference type="SUPFAM" id="SSF81901">
    <property type="entry name" value="HCP-like"/>
    <property type="match status" value="1"/>
</dbReference>
<proteinExistence type="inferred from homology"/>
<feature type="repeat" description="PPR" evidence="3">
    <location>
        <begin position="356"/>
        <end position="390"/>
    </location>
</feature>
<dbReference type="InterPro" id="IPR002885">
    <property type="entry name" value="PPR_rpt"/>
</dbReference>
<evidence type="ECO:0000313" key="4">
    <source>
        <dbReference type="EMBL" id="KAK4778255.1"/>
    </source>
</evidence>